<protein>
    <submittedName>
        <fullName evidence="2">Uncharacterized protein</fullName>
    </submittedName>
</protein>
<comment type="caution">
    <text evidence="2">The sequence shown here is derived from an EMBL/GenBank/DDBJ whole genome shotgun (WGS) entry which is preliminary data.</text>
</comment>
<reference evidence="2 3" key="1">
    <citation type="submission" date="2021-11" db="EMBL/GenBank/DDBJ databases">
        <title>Black yeast isolated from Biological Soil Crust.</title>
        <authorList>
            <person name="Kurbessoian T."/>
        </authorList>
    </citation>
    <scope>NUCLEOTIDE SEQUENCE [LARGE SCALE GENOMIC DNA]</scope>
    <source>
        <strain evidence="2 3">CCFEE 5522</strain>
    </source>
</reference>
<sequence>MCFEFLYRNLLPARPQIIIATGTRLGERSRRSSRELKPTLSPGRVQKAPHVPRKRSPKPWRRPSSAAGDHPPPRPKRVIWSELVLANGQSTSFTGKLVEMVRRHDRQRLLEHQRADIERHAASLQSQIDSFTLRHERLEERLSDDALRSERNLFTGCITALAKKQAKLEVQEVSVRNRLDGVVADQTTDEGGLFAAVEEFIRADSRDPGCIRLSDELRGRFRDARHTQRFLRTQEETLGRLKRELLSLQAVGSLVAPLLGRERTLRVRIRQLDRAMPARTSFVDRTMRTMYDVARATLLGQGLMRVQAAEPLGQPSAVTGYNDHPHTPPLDPADIERYQSFLDVVFTYRLDHDEFADTHAAKYAEFMANKPDATPTEWGRQWKTERGKEAAGLHTVEEVFLAVRDRVLAAGGEMLALNVDPSWDDLPEFAGRHPEDGTLGCVSEAFKQALAAAAEKNRPGIHKWLDLTTEEDDIETQSQAAAREDGSWLGDGSELMPWDSLSSLERRPRAIGRVEYQRTQAALMRQKLMEADV</sequence>
<accession>A0AAV9J7D6</accession>
<feature type="compositionally biased region" description="Basic residues" evidence="1">
    <location>
        <begin position="50"/>
        <end position="61"/>
    </location>
</feature>
<proteinExistence type="predicted"/>
<evidence type="ECO:0000256" key="1">
    <source>
        <dbReference type="SAM" id="MobiDB-lite"/>
    </source>
</evidence>
<dbReference type="AlphaFoldDB" id="A0AAV9J7D6"/>
<dbReference type="Proteomes" id="UP001324427">
    <property type="component" value="Unassembled WGS sequence"/>
</dbReference>
<gene>
    <name evidence="2" type="ORF">LTR36_008944</name>
</gene>
<feature type="region of interest" description="Disordered" evidence="1">
    <location>
        <begin position="24"/>
        <end position="75"/>
    </location>
</feature>
<evidence type="ECO:0000313" key="3">
    <source>
        <dbReference type="Proteomes" id="UP001324427"/>
    </source>
</evidence>
<name>A0AAV9J7D6_9PEZI</name>
<dbReference type="EMBL" id="JAVFHQ010000062">
    <property type="protein sequence ID" value="KAK4540729.1"/>
    <property type="molecule type" value="Genomic_DNA"/>
</dbReference>
<feature type="compositionally biased region" description="Basic and acidic residues" evidence="1">
    <location>
        <begin position="25"/>
        <end position="37"/>
    </location>
</feature>
<keyword evidence="3" id="KW-1185">Reference proteome</keyword>
<organism evidence="2 3">
    <name type="scientific">Oleoguttula mirabilis</name>
    <dbReference type="NCBI Taxonomy" id="1507867"/>
    <lineage>
        <taxon>Eukaryota</taxon>
        <taxon>Fungi</taxon>
        <taxon>Dikarya</taxon>
        <taxon>Ascomycota</taxon>
        <taxon>Pezizomycotina</taxon>
        <taxon>Dothideomycetes</taxon>
        <taxon>Dothideomycetidae</taxon>
        <taxon>Mycosphaerellales</taxon>
        <taxon>Teratosphaeriaceae</taxon>
        <taxon>Oleoguttula</taxon>
    </lineage>
</organism>
<evidence type="ECO:0000313" key="2">
    <source>
        <dbReference type="EMBL" id="KAK4540729.1"/>
    </source>
</evidence>